<reference evidence="1 2" key="1">
    <citation type="journal article" date="2019" name="Genome Biol. Evol.">
        <title>Insights into the evolution of the New World diploid cottons (Gossypium, subgenus Houzingenia) based on genome sequencing.</title>
        <authorList>
            <person name="Grover C.E."/>
            <person name="Arick M.A. 2nd"/>
            <person name="Thrash A."/>
            <person name="Conover J.L."/>
            <person name="Sanders W.S."/>
            <person name="Peterson D.G."/>
            <person name="Frelichowski J.E."/>
            <person name="Scheffler J.A."/>
            <person name="Scheffler B.E."/>
            <person name="Wendel J.F."/>
        </authorList>
    </citation>
    <scope>NUCLEOTIDE SEQUENCE [LARGE SCALE GENOMIC DNA]</scope>
    <source>
        <strain evidence="1">1</strain>
        <tissue evidence="1">Leaf</tissue>
    </source>
</reference>
<accession>A0A7J9LD88</accession>
<dbReference type="EMBL" id="JABFAF010000006">
    <property type="protein sequence ID" value="MBA0856654.1"/>
    <property type="molecule type" value="Genomic_DNA"/>
</dbReference>
<keyword evidence="2" id="KW-1185">Reference proteome</keyword>
<organism evidence="1 2">
    <name type="scientific">Gossypium schwendimanii</name>
    <name type="common">Cotton</name>
    <dbReference type="NCBI Taxonomy" id="34291"/>
    <lineage>
        <taxon>Eukaryota</taxon>
        <taxon>Viridiplantae</taxon>
        <taxon>Streptophyta</taxon>
        <taxon>Embryophyta</taxon>
        <taxon>Tracheophyta</taxon>
        <taxon>Spermatophyta</taxon>
        <taxon>Magnoliopsida</taxon>
        <taxon>eudicotyledons</taxon>
        <taxon>Gunneridae</taxon>
        <taxon>Pentapetalae</taxon>
        <taxon>rosids</taxon>
        <taxon>malvids</taxon>
        <taxon>Malvales</taxon>
        <taxon>Malvaceae</taxon>
        <taxon>Malvoideae</taxon>
        <taxon>Gossypium</taxon>
    </lineage>
</organism>
<sequence>MKLGVGDAERKRQRRMMKYNSYAVESRLMSGFRWMKNKCSELVHG</sequence>
<gene>
    <name evidence="1" type="ORF">Goshw_001260</name>
</gene>
<dbReference type="OrthoDB" id="660385at2759"/>
<proteinExistence type="predicted"/>
<dbReference type="Proteomes" id="UP000593576">
    <property type="component" value="Unassembled WGS sequence"/>
</dbReference>
<dbReference type="Pfam" id="PF12023">
    <property type="entry name" value="DUF3511"/>
    <property type="match status" value="1"/>
</dbReference>
<dbReference type="AlphaFoldDB" id="A0A7J9LD88"/>
<comment type="caution">
    <text evidence="1">The sequence shown here is derived from an EMBL/GenBank/DDBJ whole genome shotgun (WGS) entry which is preliminary data.</text>
</comment>
<protein>
    <submittedName>
        <fullName evidence="1">Uncharacterized protein</fullName>
    </submittedName>
</protein>
<dbReference type="InterPro" id="IPR021899">
    <property type="entry name" value="DUF3511"/>
</dbReference>
<evidence type="ECO:0000313" key="2">
    <source>
        <dbReference type="Proteomes" id="UP000593576"/>
    </source>
</evidence>
<evidence type="ECO:0000313" key="1">
    <source>
        <dbReference type="EMBL" id="MBA0856654.1"/>
    </source>
</evidence>
<name>A0A7J9LD88_GOSSC</name>